<comment type="similarity">
    <text evidence="1">Belongs to the short-chain dehydrogenases/reductases (SDR) family.</text>
</comment>
<dbReference type="SMART" id="SM00822">
    <property type="entry name" value="PKS_KR"/>
    <property type="match status" value="1"/>
</dbReference>
<name>A0ABW3VLU3_9PSEU</name>
<evidence type="ECO:0000256" key="1">
    <source>
        <dbReference type="ARBA" id="ARBA00006484"/>
    </source>
</evidence>
<dbReference type="RefSeq" id="WP_346091868.1">
    <property type="nucleotide sequence ID" value="NZ_BAABKS010000042.1"/>
</dbReference>
<comment type="caution">
    <text evidence="4">The sequence shown here is derived from an EMBL/GenBank/DDBJ whole genome shotgun (WGS) entry which is preliminary data.</text>
</comment>
<dbReference type="EMBL" id="JBHTMB010000152">
    <property type="protein sequence ID" value="MFD1235295.1"/>
    <property type="molecule type" value="Genomic_DNA"/>
</dbReference>
<organism evidence="4 5">
    <name type="scientific">Pseudonocardia benzenivorans</name>
    <dbReference type="NCBI Taxonomy" id="228005"/>
    <lineage>
        <taxon>Bacteria</taxon>
        <taxon>Bacillati</taxon>
        <taxon>Actinomycetota</taxon>
        <taxon>Actinomycetes</taxon>
        <taxon>Pseudonocardiales</taxon>
        <taxon>Pseudonocardiaceae</taxon>
        <taxon>Pseudonocardia</taxon>
    </lineage>
</organism>
<evidence type="ECO:0000259" key="3">
    <source>
        <dbReference type="SMART" id="SM00822"/>
    </source>
</evidence>
<gene>
    <name evidence="4" type="ORF">ACFQ34_18560</name>
</gene>
<dbReference type="InterPro" id="IPR002347">
    <property type="entry name" value="SDR_fam"/>
</dbReference>
<dbReference type="InterPro" id="IPR020904">
    <property type="entry name" value="Sc_DH/Rdtase_CS"/>
</dbReference>
<reference evidence="5" key="1">
    <citation type="journal article" date="2019" name="Int. J. Syst. Evol. Microbiol.">
        <title>The Global Catalogue of Microorganisms (GCM) 10K type strain sequencing project: providing services to taxonomists for standard genome sequencing and annotation.</title>
        <authorList>
            <consortium name="The Broad Institute Genomics Platform"/>
            <consortium name="The Broad Institute Genome Sequencing Center for Infectious Disease"/>
            <person name="Wu L."/>
            <person name="Ma J."/>
        </authorList>
    </citation>
    <scope>NUCLEOTIDE SEQUENCE [LARGE SCALE GENOMIC DNA]</scope>
    <source>
        <strain evidence="5">CCUG 49018</strain>
    </source>
</reference>
<accession>A0ABW3VLU3</accession>
<dbReference type="Pfam" id="PF00106">
    <property type="entry name" value="adh_short"/>
    <property type="match status" value="1"/>
</dbReference>
<dbReference type="InterPro" id="IPR057326">
    <property type="entry name" value="KR_dom"/>
</dbReference>
<dbReference type="Proteomes" id="UP001597182">
    <property type="component" value="Unassembled WGS sequence"/>
</dbReference>
<dbReference type="PANTHER" id="PTHR44196:SF1">
    <property type="entry name" value="DEHYDROGENASE_REDUCTASE SDR FAMILY MEMBER 7B"/>
    <property type="match status" value="1"/>
</dbReference>
<protein>
    <submittedName>
        <fullName evidence="4">SDR family NAD(P)-dependent oxidoreductase</fullName>
    </submittedName>
</protein>
<keyword evidence="5" id="KW-1185">Reference proteome</keyword>
<dbReference type="Gene3D" id="3.40.50.720">
    <property type="entry name" value="NAD(P)-binding Rossmann-like Domain"/>
    <property type="match status" value="1"/>
</dbReference>
<feature type="domain" description="Ketoreductase" evidence="3">
    <location>
        <begin position="4"/>
        <end position="173"/>
    </location>
</feature>
<keyword evidence="2" id="KW-0560">Oxidoreductase</keyword>
<dbReference type="SUPFAM" id="SSF51735">
    <property type="entry name" value="NAD(P)-binding Rossmann-fold domains"/>
    <property type="match status" value="1"/>
</dbReference>
<evidence type="ECO:0000313" key="5">
    <source>
        <dbReference type="Proteomes" id="UP001597182"/>
    </source>
</evidence>
<evidence type="ECO:0000256" key="2">
    <source>
        <dbReference type="ARBA" id="ARBA00023002"/>
    </source>
</evidence>
<sequence length="235" mass="24579">MMIDAAVVTGASSGIGRAVAVALGPHAKQLVLIGRDPARLADAAAATHNGAATVLTTDLADPHAVPVLGHHLADLLGGVDVLVHSAGDYASGEVPDTDAATFDHLYAVNVRAPYELTRELLPHLRARHGDVIFMNSTQGLAAYPGVSQYAATKHALTAVADSLRGEVNAAGVRVTTLHLGRTATPMQERIHAAAHRPYRAADLVQPQDVADVVLSVLALPRRTQVNSVTIWPTHP</sequence>
<dbReference type="PRINTS" id="PR00081">
    <property type="entry name" value="GDHRDH"/>
</dbReference>
<dbReference type="InterPro" id="IPR036291">
    <property type="entry name" value="NAD(P)-bd_dom_sf"/>
</dbReference>
<proteinExistence type="inferred from homology"/>
<evidence type="ECO:0000313" key="4">
    <source>
        <dbReference type="EMBL" id="MFD1235295.1"/>
    </source>
</evidence>
<dbReference type="PROSITE" id="PS00061">
    <property type="entry name" value="ADH_SHORT"/>
    <property type="match status" value="1"/>
</dbReference>
<dbReference type="CDD" id="cd05233">
    <property type="entry name" value="SDR_c"/>
    <property type="match status" value="1"/>
</dbReference>
<dbReference type="PANTHER" id="PTHR44196">
    <property type="entry name" value="DEHYDROGENASE/REDUCTASE SDR FAMILY MEMBER 7B"/>
    <property type="match status" value="1"/>
</dbReference>